<feature type="repeat" description="PPR" evidence="2">
    <location>
        <begin position="708"/>
        <end position="742"/>
    </location>
</feature>
<dbReference type="InterPro" id="IPR011990">
    <property type="entry name" value="TPR-like_helical_dom_sf"/>
</dbReference>
<evidence type="ECO:0000256" key="2">
    <source>
        <dbReference type="PROSITE-ProRule" id="PRU00708"/>
    </source>
</evidence>
<dbReference type="OrthoDB" id="745501at2759"/>
<evidence type="ECO:0000256" key="1">
    <source>
        <dbReference type="ARBA" id="ARBA00022737"/>
    </source>
</evidence>
<dbReference type="Proteomes" id="UP000236161">
    <property type="component" value="Unassembled WGS sequence"/>
</dbReference>
<dbReference type="Pfam" id="PF13041">
    <property type="entry name" value="PPR_2"/>
    <property type="match status" value="3"/>
</dbReference>
<dbReference type="PANTHER" id="PTHR47926:SF512">
    <property type="entry name" value="REPEAT (PPR) SUPERFAMILY PROTEIN, PUTATIVE-RELATED"/>
    <property type="match status" value="1"/>
</dbReference>
<dbReference type="Gene3D" id="1.25.40.10">
    <property type="entry name" value="Tetratricopeptide repeat domain"/>
    <property type="match status" value="5"/>
</dbReference>
<dbReference type="GO" id="GO:0016787">
    <property type="term" value="F:hydrolase activity"/>
    <property type="evidence" value="ECO:0007669"/>
    <property type="project" value="UniProtKB-KW"/>
</dbReference>
<dbReference type="GO" id="GO:0008270">
    <property type="term" value="F:zinc ion binding"/>
    <property type="evidence" value="ECO:0007669"/>
    <property type="project" value="InterPro"/>
</dbReference>
<feature type="repeat" description="PPR" evidence="2">
    <location>
        <begin position="364"/>
        <end position="398"/>
    </location>
</feature>
<dbReference type="Pfam" id="PF20431">
    <property type="entry name" value="E_motif"/>
    <property type="match status" value="1"/>
</dbReference>
<dbReference type="Pfam" id="PF14432">
    <property type="entry name" value="DYW_deaminase"/>
    <property type="match status" value="1"/>
</dbReference>
<organism evidence="4 5">
    <name type="scientific">Apostasia shenzhenica</name>
    <dbReference type="NCBI Taxonomy" id="1088818"/>
    <lineage>
        <taxon>Eukaryota</taxon>
        <taxon>Viridiplantae</taxon>
        <taxon>Streptophyta</taxon>
        <taxon>Embryophyta</taxon>
        <taxon>Tracheophyta</taxon>
        <taxon>Spermatophyta</taxon>
        <taxon>Magnoliopsida</taxon>
        <taxon>Liliopsida</taxon>
        <taxon>Asparagales</taxon>
        <taxon>Orchidaceae</taxon>
        <taxon>Apostasioideae</taxon>
        <taxon>Apostasia</taxon>
    </lineage>
</organism>
<name>A0A2I0AMI0_9ASPA</name>
<dbReference type="InterPro" id="IPR046848">
    <property type="entry name" value="E_motif"/>
</dbReference>
<dbReference type="NCBIfam" id="TIGR00756">
    <property type="entry name" value="PPR"/>
    <property type="match status" value="7"/>
</dbReference>
<evidence type="ECO:0000259" key="3">
    <source>
        <dbReference type="Pfam" id="PF14432"/>
    </source>
</evidence>
<keyword evidence="1" id="KW-0677">Repeat</keyword>
<sequence>MAAAALIPLPSAVASTGGAANPNLPRFSDSLRTPFPIVSPPASTAAAFRPLHPSHLLPHLSIDHPDHLRSLLRLAWEHRDLALGQSLHAAIVKSGDHRDQTRLVNSVITAYLKLGQLSDACQVLDEMPFPDVASFTSIVSHYAKMGMESEAARLFNRMRQTGIEPNEYTLVAVATNCIRQANFHLGSQLHALACKTNHSSCTHVSNALMGMYVKCAHVGSALEMFDRMPERDVSSWNAVVLGLIEDGRHTEALELFRKMIAYGEHGDKFSLSTLLRAAADGFDGEEGELIHTHALKIGLDLDLSVGNALLHFYTRFGQIEDVVNVFDGMPVKDVISWTGMLAGYMEFGLVESAVDLFDKMPERNHISYNALLAGFCKNGHGSKGLELFQEILEDELELSDFTVTSVVKACALMSDRKKSEQIHGFIIKSGCELSDLINSALVDMCAKCSRLEDGRRIFESRSSLESSLITWTSLIHAYAENGQPEEALSLFHRMLEREDLIMDEFALANILGVSGTLGFCLMGRQVKGIAIKAGFLSDIGVSNAIVSMYAKCGFLEDALLSFSQMLRHDIISWNTLINAYLLFRLGDKALEAWKEMEIRGMEPDALSFSLIISACKHTSSNSVETCERLFHSMSDFHDIKAAPEHYAVMVDVLGHWGCSDKAEKLISTMPFEPDATVWRAMLDGCRTKADSRLGRKVVRSILALEPHDPSTYILIANLFSASGRWHCSEKVREEMRARGVRKNPARSWTVGRNSVNSFFCRDKSHPECKDISAALEVLIVECMRAGYEPDTSFVLHEVEEYQKRDFLFYHSAKLAATYGILMAGGSREAVRVVKNIRLCGDCHEFLKFASFVAGREIWVRDSTGFHCLKERKCSCGDHW</sequence>
<dbReference type="FunFam" id="1.25.40.10:FF:000679">
    <property type="entry name" value="Pentatricopeptide repeat-containing protein At5g03800"/>
    <property type="match status" value="1"/>
</dbReference>
<feature type="domain" description="DYW" evidence="3">
    <location>
        <begin position="786"/>
        <end position="879"/>
    </location>
</feature>
<feature type="repeat" description="PPR" evidence="2">
    <location>
        <begin position="569"/>
        <end position="603"/>
    </location>
</feature>
<dbReference type="InterPro" id="IPR032867">
    <property type="entry name" value="DYW_dom"/>
</dbReference>
<dbReference type="Pfam" id="PF01535">
    <property type="entry name" value="PPR"/>
    <property type="match status" value="5"/>
</dbReference>
<accession>A0A2I0AMI0</accession>
<feature type="repeat" description="PPR" evidence="2">
    <location>
        <begin position="232"/>
        <end position="266"/>
    </location>
</feature>
<dbReference type="EMBL" id="KZ451970">
    <property type="protein sequence ID" value="PKA56685.1"/>
    <property type="molecule type" value="Genomic_DNA"/>
</dbReference>
<proteinExistence type="predicted"/>
<protein>
    <submittedName>
        <fullName evidence="4">Pentatricopeptide repeat-containing protein</fullName>
        <ecNumber evidence="4">3.6.1.-</ecNumber>
    </submittedName>
</protein>
<dbReference type="InterPro" id="IPR002885">
    <property type="entry name" value="PPR_rpt"/>
</dbReference>
<evidence type="ECO:0000313" key="5">
    <source>
        <dbReference type="Proteomes" id="UP000236161"/>
    </source>
</evidence>
<dbReference type="PANTHER" id="PTHR47926">
    <property type="entry name" value="PENTATRICOPEPTIDE REPEAT-CONTAINING PROTEIN"/>
    <property type="match status" value="1"/>
</dbReference>
<feature type="repeat" description="PPR" evidence="2">
    <location>
        <begin position="131"/>
        <end position="165"/>
    </location>
</feature>
<keyword evidence="4" id="KW-0378">Hydrolase</keyword>
<feature type="repeat" description="PPR" evidence="2">
    <location>
        <begin position="333"/>
        <end position="363"/>
    </location>
</feature>
<dbReference type="InterPro" id="IPR046960">
    <property type="entry name" value="PPR_At4g14850-like_plant"/>
</dbReference>
<dbReference type="GO" id="GO:0003723">
    <property type="term" value="F:RNA binding"/>
    <property type="evidence" value="ECO:0007669"/>
    <property type="project" value="InterPro"/>
</dbReference>
<dbReference type="FunFam" id="1.25.40.10:FF:000090">
    <property type="entry name" value="Pentatricopeptide repeat-containing protein, chloroplastic"/>
    <property type="match status" value="1"/>
</dbReference>
<dbReference type="EC" id="3.6.1.-" evidence="4"/>
<keyword evidence="5" id="KW-1185">Reference proteome</keyword>
<reference evidence="4 5" key="1">
    <citation type="journal article" date="2017" name="Nature">
        <title>The Apostasia genome and the evolution of orchids.</title>
        <authorList>
            <person name="Zhang G.Q."/>
            <person name="Liu K.W."/>
            <person name="Li Z."/>
            <person name="Lohaus R."/>
            <person name="Hsiao Y.Y."/>
            <person name="Niu S.C."/>
            <person name="Wang J.Y."/>
            <person name="Lin Y.C."/>
            <person name="Xu Q."/>
            <person name="Chen L.J."/>
            <person name="Yoshida K."/>
            <person name="Fujiwara S."/>
            <person name="Wang Z.W."/>
            <person name="Zhang Y.Q."/>
            <person name="Mitsuda N."/>
            <person name="Wang M."/>
            <person name="Liu G.H."/>
            <person name="Pecoraro L."/>
            <person name="Huang H.X."/>
            <person name="Xiao X.J."/>
            <person name="Lin M."/>
            <person name="Wu X.Y."/>
            <person name="Wu W.L."/>
            <person name="Chen Y.Y."/>
            <person name="Chang S.B."/>
            <person name="Sakamoto S."/>
            <person name="Ohme-Takagi M."/>
            <person name="Yagi M."/>
            <person name="Zeng S.J."/>
            <person name="Shen C.Y."/>
            <person name="Yeh C.M."/>
            <person name="Luo Y.B."/>
            <person name="Tsai W.C."/>
            <person name="Van de Peer Y."/>
            <person name="Liu Z.J."/>
        </authorList>
    </citation>
    <scope>NUCLEOTIDE SEQUENCE [LARGE SCALE GENOMIC DNA]</scope>
    <source>
        <strain evidence="5">cv. Shenzhen</strain>
        <tissue evidence="4">Stem</tissue>
    </source>
</reference>
<gene>
    <name evidence="4" type="primary">EMB175</name>
    <name evidence="4" type="ORF">AXF42_Ash012815</name>
</gene>
<dbReference type="AlphaFoldDB" id="A0A2I0AMI0"/>
<dbReference type="GO" id="GO:0009451">
    <property type="term" value="P:RNA modification"/>
    <property type="evidence" value="ECO:0007669"/>
    <property type="project" value="InterPro"/>
</dbReference>
<evidence type="ECO:0000313" key="4">
    <source>
        <dbReference type="EMBL" id="PKA56685.1"/>
    </source>
</evidence>
<feature type="repeat" description="PPR" evidence="2">
    <location>
        <begin position="467"/>
        <end position="497"/>
    </location>
</feature>
<dbReference type="PROSITE" id="PS51375">
    <property type="entry name" value="PPR"/>
    <property type="match status" value="7"/>
</dbReference>